<dbReference type="PANTHER" id="PTHR31845:SF19">
    <property type="entry name" value="TRANSCRIPTION FACTOR DOMAIN-CONTAINING PROTEIN"/>
    <property type="match status" value="1"/>
</dbReference>
<sequence>MAPAKTDLLTWRKQVGQLADQDTSATKKACLGCRKQKVRCLRGDDPSIACSRCARLKLSCDVEPHRKGKRAKTIASENIPRAEHHFAKDHSTPSRSAHLPTFPLNRMADQPGQHPISHYAHSREGPPIHPIHYRDEVQMYPNHTRKAIPVQPSSVRSDISSQASQARNGDELPNYSTKSLFKVGEGSQNPLSVGRLTLASQLEQTNSPSINNENDRTADTEMRSDVIEEGLFTVAEAQYLVDFYFERMNGVIALLTPSINTFAHLRAKPSASFLLTCICAVASRFVWPQRSAAVYDFADSFVMHIYRGAQPGKVEHCQALSILSMWRSPVDPTGWRKLYAAITMAYELSMPTIARKLIDSSKADAVEAAQLQRTMFQITCTEEHFCMQRRQKPMLNVEELPEPREWIASLGEHCLDIDIRIAAAIDQLKIYRRLRDDLASLREENPSAWPKAVQELRFLNQARSDQMHTGTFWLNAREYGMPADFASSACGHYNSINHDFNYLQAIMAVYSRKGLPKGGAFESDRCAAFTEATDRAITLIELIDKVMRANEHYRFVHDGVMCSMAAAAIWLVDNVRQMTSADVSRAATALTKSVEVTLPSETRWQEQSAYLHTLLTYCRTKLVEQEAAMADAASTHSSHVGLLDDLSWMIDLFPGQENIHAWADAAFNTLPIV</sequence>
<dbReference type="PROSITE" id="PS50048">
    <property type="entry name" value="ZN2_CY6_FUNGAL_2"/>
    <property type="match status" value="1"/>
</dbReference>
<dbReference type="PANTHER" id="PTHR31845">
    <property type="entry name" value="FINGER DOMAIN PROTEIN, PUTATIVE-RELATED"/>
    <property type="match status" value="1"/>
</dbReference>
<dbReference type="CDD" id="cd12148">
    <property type="entry name" value="fungal_TF_MHR"/>
    <property type="match status" value="1"/>
</dbReference>
<evidence type="ECO:0000256" key="3">
    <source>
        <dbReference type="ARBA" id="ARBA00023125"/>
    </source>
</evidence>
<dbReference type="GO" id="GO:0008270">
    <property type="term" value="F:zinc ion binding"/>
    <property type="evidence" value="ECO:0007669"/>
    <property type="project" value="InterPro"/>
</dbReference>
<dbReference type="InterPro" id="IPR036864">
    <property type="entry name" value="Zn2-C6_fun-type_DNA-bd_sf"/>
</dbReference>
<gene>
    <name evidence="7" type="ORF">FA14DRAFT_160039</name>
</gene>
<proteinExistence type="predicted"/>
<dbReference type="GO" id="GO:0000981">
    <property type="term" value="F:DNA-binding transcription factor activity, RNA polymerase II-specific"/>
    <property type="evidence" value="ECO:0007669"/>
    <property type="project" value="InterPro"/>
</dbReference>
<evidence type="ECO:0000259" key="6">
    <source>
        <dbReference type="PROSITE" id="PS50048"/>
    </source>
</evidence>
<reference evidence="7 8" key="1">
    <citation type="journal article" date="2018" name="Mol. Biol. Evol.">
        <title>Broad Genomic Sampling Reveals a Smut Pathogenic Ancestry of the Fungal Clade Ustilaginomycotina.</title>
        <authorList>
            <person name="Kijpornyongpan T."/>
            <person name="Mondo S.J."/>
            <person name="Barry K."/>
            <person name="Sandor L."/>
            <person name="Lee J."/>
            <person name="Lipzen A."/>
            <person name="Pangilinan J."/>
            <person name="LaButti K."/>
            <person name="Hainaut M."/>
            <person name="Henrissat B."/>
            <person name="Grigoriev I.V."/>
            <person name="Spatafora J.W."/>
            <person name="Aime M.C."/>
        </authorList>
    </citation>
    <scope>NUCLEOTIDE SEQUENCE [LARGE SCALE GENOMIC DNA]</scope>
    <source>
        <strain evidence="7 8">MCA 3882</strain>
    </source>
</reference>
<dbReference type="RefSeq" id="XP_025358849.1">
    <property type="nucleotide sequence ID" value="XM_025498504.1"/>
</dbReference>
<dbReference type="GO" id="GO:0005634">
    <property type="term" value="C:nucleus"/>
    <property type="evidence" value="ECO:0007669"/>
    <property type="project" value="UniProtKB-SubCell"/>
</dbReference>
<dbReference type="EMBL" id="KZ819602">
    <property type="protein sequence ID" value="PWN38547.1"/>
    <property type="molecule type" value="Genomic_DNA"/>
</dbReference>
<organism evidence="7 8">
    <name type="scientific">Meira miltonrushii</name>
    <dbReference type="NCBI Taxonomy" id="1280837"/>
    <lineage>
        <taxon>Eukaryota</taxon>
        <taxon>Fungi</taxon>
        <taxon>Dikarya</taxon>
        <taxon>Basidiomycota</taxon>
        <taxon>Ustilaginomycotina</taxon>
        <taxon>Exobasidiomycetes</taxon>
        <taxon>Exobasidiales</taxon>
        <taxon>Brachybasidiaceae</taxon>
        <taxon>Meira</taxon>
    </lineage>
</organism>
<dbReference type="CDD" id="cd00067">
    <property type="entry name" value="GAL4"/>
    <property type="match status" value="1"/>
</dbReference>
<dbReference type="GO" id="GO:0000976">
    <property type="term" value="F:transcription cis-regulatory region binding"/>
    <property type="evidence" value="ECO:0007669"/>
    <property type="project" value="TreeGrafter"/>
</dbReference>
<keyword evidence="4" id="KW-0804">Transcription</keyword>
<dbReference type="SUPFAM" id="SSF57701">
    <property type="entry name" value="Zn2/Cys6 DNA-binding domain"/>
    <property type="match status" value="1"/>
</dbReference>
<evidence type="ECO:0000313" key="8">
    <source>
        <dbReference type="Proteomes" id="UP000245771"/>
    </source>
</evidence>
<dbReference type="InParanoid" id="A0A316VLZ1"/>
<evidence type="ECO:0000256" key="1">
    <source>
        <dbReference type="ARBA" id="ARBA00004123"/>
    </source>
</evidence>
<dbReference type="SMART" id="SM00066">
    <property type="entry name" value="GAL4"/>
    <property type="match status" value="1"/>
</dbReference>
<comment type="subcellular location">
    <subcellularLocation>
        <location evidence="1">Nucleus</location>
    </subcellularLocation>
</comment>
<protein>
    <recommendedName>
        <fullName evidence="6">Zn(2)-C6 fungal-type domain-containing protein</fullName>
    </recommendedName>
</protein>
<dbReference type="InterPro" id="IPR051089">
    <property type="entry name" value="prtT"/>
</dbReference>
<keyword evidence="2" id="KW-0805">Transcription regulation</keyword>
<dbReference type="OrthoDB" id="3163292at2759"/>
<accession>A0A316VLZ1</accession>
<dbReference type="AlphaFoldDB" id="A0A316VLZ1"/>
<dbReference type="InterPro" id="IPR001138">
    <property type="entry name" value="Zn2Cys6_DnaBD"/>
</dbReference>
<dbReference type="Gene3D" id="4.10.240.10">
    <property type="entry name" value="Zn(2)-C6 fungal-type DNA-binding domain"/>
    <property type="match status" value="1"/>
</dbReference>
<evidence type="ECO:0000256" key="4">
    <source>
        <dbReference type="ARBA" id="ARBA00023163"/>
    </source>
</evidence>
<evidence type="ECO:0000313" key="7">
    <source>
        <dbReference type="EMBL" id="PWN38547.1"/>
    </source>
</evidence>
<keyword evidence="8" id="KW-1185">Reference proteome</keyword>
<dbReference type="GeneID" id="37020285"/>
<evidence type="ECO:0000256" key="2">
    <source>
        <dbReference type="ARBA" id="ARBA00023015"/>
    </source>
</evidence>
<dbReference type="Proteomes" id="UP000245771">
    <property type="component" value="Unassembled WGS sequence"/>
</dbReference>
<feature type="domain" description="Zn(2)-C6 fungal-type" evidence="6">
    <location>
        <begin position="29"/>
        <end position="60"/>
    </location>
</feature>
<keyword evidence="3" id="KW-0238">DNA-binding</keyword>
<keyword evidence="5" id="KW-0539">Nucleus</keyword>
<evidence type="ECO:0000256" key="5">
    <source>
        <dbReference type="ARBA" id="ARBA00023242"/>
    </source>
</evidence>
<name>A0A316VLZ1_9BASI</name>
<dbReference type="PROSITE" id="PS00463">
    <property type="entry name" value="ZN2_CY6_FUNGAL_1"/>
    <property type="match status" value="1"/>
</dbReference>